<dbReference type="EMBL" id="JARK01000258">
    <property type="protein sequence ID" value="EYC39390.1"/>
    <property type="molecule type" value="Genomic_DNA"/>
</dbReference>
<proteinExistence type="predicted"/>
<protein>
    <submittedName>
        <fullName evidence="1">Uncharacterized protein</fullName>
    </submittedName>
</protein>
<dbReference type="AlphaFoldDB" id="A0A016WIB5"/>
<name>A0A016WIB5_9BILA</name>
<keyword evidence="2" id="KW-1185">Reference proteome</keyword>
<gene>
    <name evidence="1" type="primary">Acey_s0658.g1255</name>
    <name evidence="1" type="ORF">Y032_0658g1255</name>
</gene>
<evidence type="ECO:0000313" key="2">
    <source>
        <dbReference type="Proteomes" id="UP000024635"/>
    </source>
</evidence>
<sequence>MLGGAANTVGEGASAVGGAIGDASTKVGEGVSAAGDAVGDAAGAVKSGVVSAGETVGGVAMKFTRRLFATKPPRLRRRVKEIYNMQIMEINALLEATKNIKKALEAARDILAKAGDAASAVKSGVVSAGETVGNAASKFILALSLDITPAVSDLQIVQDFSIAL</sequence>
<evidence type="ECO:0000313" key="1">
    <source>
        <dbReference type="EMBL" id="EYC39390.1"/>
    </source>
</evidence>
<organism evidence="1 2">
    <name type="scientific">Ancylostoma ceylanicum</name>
    <dbReference type="NCBI Taxonomy" id="53326"/>
    <lineage>
        <taxon>Eukaryota</taxon>
        <taxon>Metazoa</taxon>
        <taxon>Ecdysozoa</taxon>
        <taxon>Nematoda</taxon>
        <taxon>Chromadorea</taxon>
        <taxon>Rhabditida</taxon>
        <taxon>Rhabditina</taxon>
        <taxon>Rhabditomorpha</taxon>
        <taxon>Strongyloidea</taxon>
        <taxon>Ancylostomatidae</taxon>
        <taxon>Ancylostomatinae</taxon>
        <taxon>Ancylostoma</taxon>
    </lineage>
</organism>
<comment type="caution">
    <text evidence="1">The sequence shown here is derived from an EMBL/GenBank/DDBJ whole genome shotgun (WGS) entry which is preliminary data.</text>
</comment>
<dbReference type="Proteomes" id="UP000024635">
    <property type="component" value="Unassembled WGS sequence"/>
</dbReference>
<accession>A0A016WIB5</accession>
<reference evidence="2" key="1">
    <citation type="journal article" date="2015" name="Nat. Genet.">
        <title>The genome and transcriptome of the zoonotic hookworm Ancylostoma ceylanicum identify infection-specific gene families.</title>
        <authorList>
            <person name="Schwarz E.M."/>
            <person name="Hu Y."/>
            <person name="Antoshechkin I."/>
            <person name="Miller M.M."/>
            <person name="Sternberg P.W."/>
            <person name="Aroian R.V."/>
        </authorList>
    </citation>
    <scope>NUCLEOTIDE SEQUENCE</scope>
    <source>
        <strain evidence="2">HY135</strain>
    </source>
</reference>